<keyword evidence="2" id="KW-1133">Transmembrane helix</keyword>
<reference evidence="3 4" key="1">
    <citation type="journal article" date="2019" name="Int. J. Syst. Evol. Microbiol.">
        <title>The Global Catalogue of Microorganisms (GCM) 10K type strain sequencing project: providing services to taxonomists for standard genome sequencing and annotation.</title>
        <authorList>
            <consortium name="The Broad Institute Genomics Platform"/>
            <consortium name="The Broad Institute Genome Sequencing Center for Infectious Disease"/>
            <person name="Wu L."/>
            <person name="Ma J."/>
        </authorList>
    </citation>
    <scope>NUCLEOTIDE SEQUENCE [LARGE SCALE GENOMIC DNA]</scope>
    <source>
        <strain evidence="3 4">JCM 16373</strain>
    </source>
</reference>
<accession>A0ABN3QLY9</accession>
<sequence>MPSAPVGPESRPEDVRRIADLEQQVRDLQAGSALAKEKPGFDGWSLRVALAATIGLTASGEFALAELAGWARELAWLLPVSIDVYVVQAFRRHRDVAPALGLMVFANAVYHLAAAGLFGVSGGGRPEWWLIVGVAAIAPFVMWRIHRMSAPRCERRESPVERTPEAAGERPLVQPKALIEEPRERAHDSKYERPDERSSGEPDERQDERPERPQSERARKPSSERRERAQKKPKKSATASASKNLSARRRERARRLYDELGRRPEWTEIRDVLVAEKLAEKDVSRPTIQRVRDAIERDEPALAALGTDNVRALTNETKTA</sequence>
<evidence type="ECO:0000256" key="2">
    <source>
        <dbReference type="SAM" id="Phobius"/>
    </source>
</evidence>
<gene>
    <name evidence="3" type="ORF">GCM10009863_51470</name>
</gene>
<evidence type="ECO:0008006" key="5">
    <source>
        <dbReference type="Google" id="ProtNLM"/>
    </source>
</evidence>
<protein>
    <recommendedName>
        <fullName evidence="5">DUF2637 domain-containing protein</fullName>
    </recommendedName>
</protein>
<feature type="transmembrane region" description="Helical" evidence="2">
    <location>
        <begin position="100"/>
        <end position="122"/>
    </location>
</feature>
<dbReference type="EMBL" id="BAAARJ010000018">
    <property type="protein sequence ID" value="GAA2629769.1"/>
    <property type="molecule type" value="Genomic_DNA"/>
</dbReference>
<keyword evidence="2" id="KW-0472">Membrane</keyword>
<evidence type="ECO:0000313" key="3">
    <source>
        <dbReference type="EMBL" id="GAA2629769.1"/>
    </source>
</evidence>
<comment type="caution">
    <text evidence="3">The sequence shown here is derived from an EMBL/GenBank/DDBJ whole genome shotgun (WGS) entry which is preliminary data.</text>
</comment>
<evidence type="ECO:0000313" key="4">
    <source>
        <dbReference type="Proteomes" id="UP001501447"/>
    </source>
</evidence>
<feature type="region of interest" description="Disordered" evidence="1">
    <location>
        <begin position="152"/>
        <end position="250"/>
    </location>
</feature>
<dbReference type="Proteomes" id="UP001501447">
    <property type="component" value="Unassembled WGS sequence"/>
</dbReference>
<feature type="compositionally biased region" description="Basic and acidic residues" evidence="1">
    <location>
        <begin position="178"/>
        <end position="227"/>
    </location>
</feature>
<organism evidence="3 4">
    <name type="scientific">Streptomyces axinellae</name>
    <dbReference type="NCBI Taxonomy" id="552788"/>
    <lineage>
        <taxon>Bacteria</taxon>
        <taxon>Bacillati</taxon>
        <taxon>Actinomycetota</taxon>
        <taxon>Actinomycetes</taxon>
        <taxon>Kitasatosporales</taxon>
        <taxon>Streptomycetaceae</taxon>
        <taxon>Streptomyces</taxon>
    </lineage>
</organism>
<evidence type="ECO:0000256" key="1">
    <source>
        <dbReference type="SAM" id="MobiDB-lite"/>
    </source>
</evidence>
<feature type="transmembrane region" description="Helical" evidence="2">
    <location>
        <begin position="128"/>
        <end position="146"/>
    </location>
</feature>
<feature type="compositionally biased region" description="Low complexity" evidence="1">
    <location>
        <begin position="236"/>
        <end position="245"/>
    </location>
</feature>
<keyword evidence="4" id="KW-1185">Reference proteome</keyword>
<name>A0ABN3QLY9_9ACTN</name>
<proteinExistence type="predicted"/>
<keyword evidence="2" id="KW-0812">Transmembrane</keyword>
<feature type="compositionally biased region" description="Basic and acidic residues" evidence="1">
    <location>
        <begin position="152"/>
        <end position="168"/>
    </location>
</feature>